<name>A0A3S8Z5F7_STIJA</name>
<reference evidence="10" key="1">
    <citation type="submission" date="2018-03" db="EMBL/GenBank/DDBJ databases">
        <title>Molecular cloning and functional characterization of two fucolectins from Apostichopus japonicus.</title>
        <authorList>
            <person name="Shao Y."/>
            <person name="Li C."/>
        </authorList>
    </citation>
    <scope>NUCLEOTIDE SEQUENCE</scope>
</reference>
<dbReference type="Gene3D" id="2.60.120.260">
    <property type="entry name" value="Galactose-binding domain-like"/>
    <property type="match status" value="1"/>
</dbReference>
<comment type="function">
    <text evidence="1">Acts as a defensive agent. Recognizes blood group fucosylated oligosaccharides including A, B, H and Lewis B-type antigens. Does not recognize Lewis A antigen and has low affinity for monovalent haptens.</text>
</comment>
<comment type="subunit">
    <text evidence="3">Homotrimer.</text>
</comment>
<feature type="domain" description="Fucolectin tachylectin-4 pentraxin-1" evidence="9">
    <location>
        <begin position="40"/>
        <end position="181"/>
    </location>
</feature>
<evidence type="ECO:0000256" key="2">
    <source>
        <dbReference type="ARBA" id="ARBA00010147"/>
    </source>
</evidence>
<dbReference type="GO" id="GO:0010185">
    <property type="term" value="P:regulation of cellular defense response"/>
    <property type="evidence" value="ECO:0007669"/>
    <property type="project" value="UniProtKB-ARBA"/>
</dbReference>
<evidence type="ECO:0000259" key="9">
    <source>
        <dbReference type="SMART" id="SM00607"/>
    </source>
</evidence>
<protein>
    <submittedName>
        <fullName evidence="10">Fucolectin-2</fullName>
    </submittedName>
</protein>
<keyword evidence="8" id="KW-0732">Signal</keyword>
<evidence type="ECO:0000256" key="3">
    <source>
        <dbReference type="ARBA" id="ARBA00011233"/>
    </source>
</evidence>
<keyword evidence="7" id="KW-1015">Disulfide bond</keyword>
<dbReference type="GO" id="GO:0001868">
    <property type="term" value="P:regulation of complement activation, lectin pathway"/>
    <property type="evidence" value="ECO:0007669"/>
    <property type="project" value="UniProtKB-ARBA"/>
</dbReference>
<dbReference type="SUPFAM" id="SSF49785">
    <property type="entry name" value="Galactose-binding domain-like"/>
    <property type="match status" value="1"/>
</dbReference>
<keyword evidence="6" id="KW-0106">Calcium</keyword>
<feature type="signal peptide" evidence="8">
    <location>
        <begin position="1"/>
        <end position="25"/>
    </location>
</feature>
<evidence type="ECO:0000256" key="8">
    <source>
        <dbReference type="SAM" id="SignalP"/>
    </source>
</evidence>
<evidence type="ECO:0000256" key="6">
    <source>
        <dbReference type="ARBA" id="ARBA00022837"/>
    </source>
</evidence>
<accession>A0A3S8Z5F7</accession>
<organism evidence="10">
    <name type="scientific">Stichopus japonicus</name>
    <name type="common">Sea cucumber</name>
    <dbReference type="NCBI Taxonomy" id="307972"/>
    <lineage>
        <taxon>Eukaryota</taxon>
        <taxon>Metazoa</taxon>
        <taxon>Echinodermata</taxon>
        <taxon>Eleutherozoa</taxon>
        <taxon>Echinozoa</taxon>
        <taxon>Holothuroidea</taxon>
        <taxon>Aspidochirotacea</taxon>
        <taxon>Aspidochirotida</taxon>
        <taxon>Stichopodidae</taxon>
        <taxon>Apostichopus</taxon>
    </lineage>
</organism>
<dbReference type="SMART" id="SM00607">
    <property type="entry name" value="FTP"/>
    <property type="match status" value="1"/>
</dbReference>
<dbReference type="InterPro" id="IPR008979">
    <property type="entry name" value="Galactose-bd-like_sf"/>
</dbReference>
<evidence type="ECO:0000256" key="5">
    <source>
        <dbReference type="ARBA" id="ARBA00022734"/>
    </source>
</evidence>
<proteinExistence type="evidence at transcript level"/>
<keyword evidence="4" id="KW-0479">Metal-binding</keyword>
<feature type="chain" id="PRO_5019030085" evidence="8">
    <location>
        <begin position="26"/>
        <end position="182"/>
    </location>
</feature>
<dbReference type="InterPro" id="IPR051941">
    <property type="entry name" value="BG_Antigen-Binding_Lectin"/>
</dbReference>
<evidence type="ECO:0000256" key="1">
    <source>
        <dbReference type="ARBA" id="ARBA00002219"/>
    </source>
</evidence>
<dbReference type="AlphaFoldDB" id="A0A3S8Z5F7"/>
<dbReference type="InterPro" id="IPR006585">
    <property type="entry name" value="FTP1"/>
</dbReference>
<evidence type="ECO:0000256" key="4">
    <source>
        <dbReference type="ARBA" id="ARBA00022723"/>
    </source>
</evidence>
<dbReference type="GO" id="GO:0046872">
    <property type="term" value="F:metal ion binding"/>
    <property type="evidence" value="ECO:0007669"/>
    <property type="project" value="UniProtKB-KW"/>
</dbReference>
<dbReference type="PANTHER" id="PTHR45713">
    <property type="entry name" value="FTP DOMAIN-CONTAINING PROTEIN"/>
    <property type="match status" value="1"/>
</dbReference>
<dbReference type="GO" id="GO:0042806">
    <property type="term" value="F:fucose binding"/>
    <property type="evidence" value="ECO:0007669"/>
    <property type="project" value="UniProtKB-ARBA"/>
</dbReference>
<evidence type="ECO:0000256" key="7">
    <source>
        <dbReference type="ARBA" id="ARBA00023157"/>
    </source>
</evidence>
<keyword evidence="5" id="KW-0430">Lectin</keyword>
<dbReference type="EMBL" id="MH086242">
    <property type="protein sequence ID" value="AZN28584.1"/>
    <property type="molecule type" value="mRNA"/>
</dbReference>
<dbReference type="PANTHER" id="PTHR45713:SF6">
    <property type="entry name" value="F5_8 TYPE C DOMAIN-CONTAINING PROTEIN"/>
    <property type="match status" value="1"/>
</dbReference>
<comment type="similarity">
    <text evidence="2">Belongs to the fucolectin family.</text>
</comment>
<sequence length="182" mass="19356">MMMMDLINTRTLAVTLSCLLVGASAQTCDDGQFTSVSLCTHNVAAGKDTTQRSTYNQDGKSENAVNGNTSGYWATRSCAGTSWSTNPWWSVDLGASYQVGSIQIYNRVDGNLGQRLLGAKVLAGTAADPLDNEVIGTIGSTEILDNPIVFTLDKTVTDVSVRLPGVNKLLTLCEVEVYGVPL</sequence>
<evidence type="ECO:0000313" key="10">
    <source>
        <dbReference type="EMBL" id="AZN28584.1"/>
    </source>
</evidence>
<dbReference type="Pfam" id="PF22633">
    <property type="entry name" value="F5_F8_type_C_2"/>
    <property type="match status" value="1"/>
</dbReference>